<keyword evidence="4 5" id="KW-0408">Iron</keyword>
<dbReference type="PRINTS" id="PR00463">
    <property type="entry name" value="EP450I"/>
</dbReference>
<evidence type="ECO:0000256" key="2">
    <source>
        <dbReference type="ARBA" id="ARBA00022617"/>
    </source>
</evidence>
<comment type="similarity">
    <text evidence="6">Belongs to the cytochrome P450 family.</text>
</comment>
<keyword evidence="3 5" id="KW-0479">Metal-binding</keyword>
<keyword evidence="7" id="KW-1133">Transmembrane helix</keyword>
<dbReference type="GO" id="GO:0016705">
    <property type="term" value="F:oxidoreductase activity, acting on paired donors, with incorporation or reduction of molecular oxygen"/>
    <property type="evidence" value="ECO:0007669"/>
    <property type="project" value="InterPro"/>
</dbReference>
<feature type="binding site" description="axial binding residue" evidence="5">
    <location>
        <position position="462"/>
    </location>
    <ligand>
        <name>heme</name>
        <dbReference type="ChEBI" id="CHEBI:30413"/>
    </ligand>
    <ligandPart>
        <name>Fe</name>
        <dbReference type="ChEBI" id="CHEBI:18248"/>
    </ligandPart>
</feature>
<keyword evidence="6" id="KW-0503">Monooxygenase</keyword>
<dbReference type="CDD" id="cd11062">
    <property type="entry name" value="CYP58-like"/>
    <property type="match status" value="1"/>
</dbReference>
<comment type="cofactor">
    <cofactor evidence="1 5">
        <name>heme</name>
        <dbReference type="ChEBI" id="CHEBI:30413"/>
    </cofactor>
</comment>
<dbReference type="PRINTS" id="PR00385">
    <property type="entry name" value="P450"/>
</dbReference>
<proteinExistence type="inferred from homology"/>
<evidence type="ECO:0000313" key="8">
    <source>
        <dbReference type="EMBL" id="KAK0708015.1"/>
    </source>
</evidence>
<keyword evidence="9" id="KW-1185">Reference proteome</keyword>
<keyword evidence="7" id="KW-0812">Transmembrane</keyword>
<dbReference type="Pfam" id="PF00067">
    <property type="entry name" value="p450"/>
    <property type="match status" value="1"/>
</dbReference>
<dbReference type="PROSITE" id="PS00086">
    <property type="entry name" value="CYTOCHROME_P450"/>
    <property type="match status" value="1"/>
</dbReference>
<evidence type="ECO:0000313" key="9">
    <source>
        <dbReference type="Proteomes" id="UP001172102"/>
    </source>
</evidence>
<evidence type="ECO:0000256" key="1">
    <source>
        <dbReference type="ARBA" id="ARBA00001971"/>
    </source>
</evidence>
<dbReference type="InterPro" id="IPR050121">
    <property type="entry name" value="Cytochrome_P450_monoxygenase"/>
</dbReference>
<evidence type="ECO:0000256" key="6">
    <source>
        <dbReference type="RuleBase" id="RU000461"/>
    </source>
</evidence>
<dbReference type="InterPro" id="IPR017972">
    <property type="entry name" value="Cyt_P450_CS"/>
</dbReference>
<dbReference type="PANTHER" id="PTHR24305">
    <property type="entry name" value="CYTOCHROME P450"/>
    <property type="match status" value="1"/>
</dbReference>
<keyword evidence="2 5" id="KW-0349">Heme</keyword>
<dbReference type="InterPro" id="IPR036396">
    <property type="entry name" value="Cyt_P450_sf"/>
</dbReference>
<keyword evidence="7" id="KW-0472">Membrane</keyword>
<reference evidence="8" key="1">
    <citation type="submission" date="2023-06" db="EMBL/GenBank/DDBJ databases">
        <title>Genome-scale phylogeny and comparative genomics of the fungal order Sordariales.</title>
        <authorList>
            <consortium name="Lawrence Berkeley National Laboratory"/>
            <person name="Hensen N."/>
            <person name="Bonometti L."/>
            <person name="Westerberg I."/>
            <person name="Brannstrom I.O."/>
            <person name="Guillou S."/>
            <person name="Cros-Aarteil S."/>
            <person name="Calhoun S."/>
            <person name="Haridas S."/>
            <person name="Kuo A."/>
            <person name="Mondo S."/>
            <person name="Pangilinan J."/>
            <person name="Riley R."/>
            <person name="Labutti K."/>
            <person name="Andreopoulos B."/>
            <person name="Lipzen A."/>
            <person name="Chen C."/>
            <person name="Yanf M."/>
            <person name="Daum C."/>
            <person name="Ng V."/>
            <person name="Clum A."/>
            <person name="Steindorff A."/>
            <person name="Ohm R."/>
            <person name="Martin F."/>
            <person name="Silar P."/>
            <person name="Natvig D."/>
            <person name="Lalanne C."/>
            <person name="Gautier V."/>
            <person name="Ament-Velasquez S.L."/>
            <person name="Kruys A."/>
            <person name="Hutchinson M.I."/>
            <person name="Powell A.J."/>
            <person name="Barry K."/>
            <person name="Miller A.N."/>
            <person name="Grigoriev I.V."/>
            <person name="Debuchy R."/>
            <person name="Gladieux P."/>
            <person name="Thoren M.H."/>
            <person name="Johannesson H."/>
        </authorList>
    </citation>
    <scope>NUCLEOTIDE SEQUENCE</scope>
    <source>
        <strain evidence="8">SMH4607-1</strain>
    </source>
</reference>
<name>A0AA40A2F0_9PEZI</name>
<dbReference type="EMBL" id="JAUKUA010000006">
    <property type="protein sequence ID" value="KAK0708015.1"/>
    <property type="molecule type" value="Genomic_DNA"/>
</dbReference>
<dbReference type="GO" id="GO:0004497">
    <property type="term" value="F:monooxygenase activity"/>
    <property type="evidence" value="ECO:0007669"/>
    <property type="project" value="UniProtKB-KW"/>
</dbReference>
<comment type="caution">
    <text evidence="8">The sequence shown here is derived from an EMBL/GenBank/DDBJ whole genome shotgun (WGS) entry which is preliminary data.</text>
</comment>
<sequence length="520" mass="59116">MDSKPASIRLVLDGLSALLSPAAILSLAGLWISYRVLIALYNISPFHPLARFPGPKIAATSYLYEAYYDWILVGRYGTVIREMHERYGPIVRINPDELHCSDPLFTDEIYAGPGRIRDKWQHQLNTGGAGPVSVTGFSTVHHELHRMRKGALSRFFSRQQTLKLEGEVLDFAQMTTDKLLRSSGKEPFNIKEAFNCFTADVISQYAFSESMGFVAQEGWEPNFATWVRSFFKSAYMMRHNALGRKIAQVLPMMADYLGEDVKNVMRQMNVVIPGHIKKALNDPDNGRVFADLVQSKLLPESELSMYRLSGEGFNFLLAGTETTAATLTVITFWLLSKPAIYKRLMEDLKGLTPDTLKWTELEQRPYLWAIIHEALRVMPGVSHRSARIAREEDLVYRSQDGKVEWVIPRGTPIGMTSMINHWNTDLFPNPDRFTPERWLVDGQPNYKLQKFLLSFGKGSRSCVGENLGYCELYVMAALMAMRIIPRATLFETTIEHITYDHDMIVLQTKKGSISVRIKID</sequence>
<gene>
    <name evidence="8" type="ORF">B0H67DRAFT_496209</name>
</gene>
<evidence type="ECO:0000256" key="7">
    <source>
        <dbReference type="SAM" id="Phobius"/>
    </source>
</evidence>
<feature type="transmembrane region" description="Helical" evidence="7">
    <location>
        <begin position="12"/>
        <end position="34"/>
    </location>
</feature>
<accession>A0AA40A2F0</accession>
<dbReference type="Gene3D" id="1.10.630.10">
    <property type="entry name" value="Cytochrome P450"/>
    <property type="match status" value="1"/>
</dbReference>
<evidence type="ECO:0000256" key="3">
    <source>
        <dbReference type="ARBA" id="ARBA00022723"/>
    </source>
</evidence>
<dbReference type="SUPFAM" id="SSF48264">
    <property type="entry name" value="Cytochrome P450"/>
    <property type="match status" value="1"/>
</dbReference>
<organism evidence="8 9">
    <name type="scientific">Lasiosphaeris hirsuta</name>
    <dbReference type="NCBI Taxonomy" id="260670"/>
    <lineage>
        <taxon>Eukaryota</taxon>
        <taxon>Fungi</taxon>
        <taxon>Dikarya</taxon>
        <taxon>Ascomycota</taxon>
        <taxon>Pezizomycotina</taxon>
        <taxon>Sordariomycetes</taxon>
        <taxon>Sordariomycetidae</taxon>
        <taxon>Sordariales</taxon>
        <taxon>Lasiosphaeriaceae</taxon>
        <taxon>Lasiosphaeris</taxon>
    </lineage>
</organism>
<evidence type="ECO:0000256" key="5">
    <source>
        <dbReference type="PIRSR" id="PIRSR602401-1"/>
    </source>
</evidence>
<feature type="transmembrane region" description="Helical" evidence="7">
    <location>
        <begin position="313"/>
        <end position="335"/>
    </location>
</feature>
<dbReference type="InterPro" id="IPR001128">
    <property type="entry name" value="Cyt_P450"/>
</dbReference>
<dbReference type="GO" id="GO:0005506">
    <property type="term" value="F:iron ion binding"/>
    <property type="evidence" value="ECO:0007669"/>
    <property type="project" value="InterPro"/>
</dbReference>
<dbReference type="Proteomes" id="UP001172102">
    <property type="component" value="Unassembled WGS sequence"/>
</dbReference>
<dbReference type="PANTHER" id="PTHR24305:SF147">
    <property type="entry name" value="P450, PUTATIVE (EUROFUNG)-RELATED"/>
    <property type="match status" value="1"/>
</dbReference>
<dbReference type="AlphaFoldDB" id="A0AA40A2F0"/>
<dbReference type="InterPro" id="IPR002401">
    <property type="entry name" value="Cyt_P450_E_grp-I"/>
</dbReference>
<protein>
    <submittedName>
        <fullName evidence="8">Cytochrome P450</fullName>
    </submittedName>
</protein>
<keyword evidence="6" id="KW-0560">Oxidoreductase</keyword>
<dbReference type="GO" id="GO:0020037">
    <property type="term" value="F:heme binding"/>
    <property type="evidence" value="ECO:0007669"/>
    <property type="project" value="InterPro"/>
</dbReference>
<evidence type="ECO:0000256" key="4">
    <source>
        <dbReference type="ARBA" id="ARBA00023004"/>
    </source>
</evidence>